<name>A0A150WFX9_BDEBC</name>
<dbReference type="GO" id="GO:0043164">
    <property type="term" value="P:Gram-negative-bacterium-type cell wall biogenesis"/>
    <property type="evidence" value="ECO:0007669"/>
    <property type="project" value="TreeGrafter"/>
</dbReference>
<accession>A0A150WFX9</accession>
<gene>
    <name evidence="2" type="ORF">AZI85_07430</name>
</gene>
<evidence type="ECO:0000313" key="2">
    <source>
        <dbReference type="EMBL" id="KYG62027.1"/>
    </source>
</evidence>
<reference evidence="2 3" key="1">
    <citation type="submission" date="2016-03" db="EMBL/GenBank/DDBJ databases">
        <authorList>
            <person name="Ploux O."/>
        </authorList>
    </citation>
    <scope>NUCLEOTIDE SEQUENCE [LARGE SCALE GENOMIC DNA]</scope>
    <source>
        <strain evidence="2 3">BER2</strain>
    </source>
</reference>
<evidence type="ECO:0000259" key="1">
    <source>
        <dbReference type="Pfam" id="PF02698"/>
    </source>
</evidence>
<dbReference type="Proteomes" id="UP000075391">
    <property type="component" value="Unassembled WGS sequence"/>
</dbReference>
<dbReference type="InterPro" id="IPR003848">
    <property type="entry name" value="DUF218"/>
</dbReference>
<dbReference type="GO" id="GO:0000270">
    <property type="term" value="P:peptidoglycan metabolic process"/>
    <property type="evidence" value="ECO:0007669"/>
    <property type="project" value="TreeGrafter"/>
</dbReference>
<dbReference type="CDD" id="cd06259">
    <property type="entry name" value="YdcF-like"/>
    <property type="match status" value="1"/>
</dbReference>
<dbReference type="EMBL" id="LUKF01000016">
    <property type="protein sequence ID" value="KYG62027.1"/>
    <property type="molecule type" value="Genomic_DNA"/>
</dbReference>
<dbReference type="Pfam" id="PF02698">
    <property type="entry name" value="DUF218"/>
    <property type="match status" value="1"/>
</dbReference>
<comment type="caution">
    <text evidence="2">The sequence shown here is derived from an EMBL/GenBank/DDBJ whole genome shotgun (WGS) entry which is preliminary data.</text>
</comment>
<feature type="domain" description="DUF218" evidence="1">
    <location>
        <begin position="31"/>
        <end position="143"/>
    </location>
</feature>
<dbReference type="RefSeq" id="WP_063244141.1">
    <property type="nucleotide sequence ID" value="NZ_LUKF01000016.1"/>
</dbReference>
<dbReference type="AlphaFoldDB" id="A0A150WFX9"/>
<dbReference type="GO" id="GO:0005886">
    <property type="term" value="C:plasma membrane"/>
    <property type="evidence" value="ECO:0007669"/>
    <property type="project" value="TreeGrafter"/>
</dbReference>
<evidence type="ECO:0000313" key="3">
    <source>
        <dbReference type="Proteomes" id="UP000075391"/>
    </source>
</evidence>
<sequence length="179" mass="20629">MTLLGILLFYILAAELYVYGFSRNGSLTDYDYILLLGANGDLKSTVTRDRASNAAKAKSRWPHAQLILSGDEKRGEVAVYKILLSKEGYTDFLEEGESKNTWDNIQNSRPLMPQKYPRVLIVTSEYHQPRALAMARSLGMKAEAFGEDPRRYKKALLFFIKERFSNLKYFPQMLFHKIF</sequence>
<dbReference type="Gene3D" id="3.40.50.620">
    <property type="entry name" value="HUPs"/>
    <property type="match status" value="1"/>
</dbReference>
<dbReference type="PANTHER" id="PTHR30336:SF4">
    <property type="entry name" value="ENVELOPE BIOGENESIS FACTOR ELYC"/>
    <property type="match status" value="1"/>
</dbReference>
<dbReference type="OrthoDB" id="9809813at2"/>
<dbReference type="PANTHER" id="PTHR30336">
    <property type="entry name" value="INNER MEMBRANE PROTEIN, PROBABLE PERMEASE"/>
    <property type="match status" value="1"/>
</dbReference>
<protein>
    <recommendedName>
        <fullName evidence="1">DUF218 domain-containing protein</fullName>
    </recommendedName>
</protein>
<organism evidence="2 3">
    <name type="scientific">Bdellovibrio bacteriovorus</name>
    <dbReference type="NCBI Taxonomy" id="959"/>
    <lineage>
        <taxon>Bacteria</taxon>
        <taxon>Pseudomonadati</taxon>
        <taxon>Bdellovibrionota</taxon>
        <taxon>Bdellovibrionia</taxon>
        <taxon>Bdellovibrionales</taxon>
        <taxon>Pseudobdellovibrionaceae</taxon>
        <taxon>Bdellovibrio</taxon>
    </lineage>
</organism>
<proteinExistence type="predicted"/>
<dbReference type="InterPro" id="IPR051599">
    <property type="entry name" value="Cell_Envelope_Assoc"/>
</dbReference>
<dbReference type="InterPro" id="IPR014729">
    <property type="entry name" value="Rossmann-like_a/b/a_fold"/>
</dbReference>